<dbReference type="GO" id="GO:0097367">
    <property type="term" value="F:carbohydrate derivative binding"/>
    <property type="evidence" value="ECO:0007669"/>
    <property type="project" value="InterPro"/>
</dbReference>
<evidence type="ECO:0000313" key="13">
    <source>
        <dbReference type="EMBL" id="CPR21820.1"/>
    </source>
</evidence>
<reference evidence="14" key="1">
    <citation type="submission" date="2015-02" db="EMBL/GenBank/DDBJ databases">
        <authorList>
            <person name="Chooi Y.-H."/>
        </authorList>
    </citation>
    <scope>NUCLEOTIDE SEQUENCE [LARGE SCALE GENOMIC DNA]</scope>
    <source>
        <strain evidence="14">strain Y</strain>
    </source>
</reference>
<dbReference type="GO" id="GO:0005829">
    <property type="term" value="C:cytosol"/>
    <property type="evidence" value="ECO:0007669"/>
    <property type="project" value="TreeGrafter"/>
</dbReference>
<dbReference type="Gene3D" id="3.40.50.10490">
    <property type="entry name" value="Glucose-6-phosphate isomerase like protein, domain 1"/>
    <property type="match status" value="2"/>
</dbReference>
<keyword evidence="14" id="KW-1185">Reference proteome</keyword>
<comment type="subunit">
    <text evidence="10">Homodimer.</text>
</comment>
<feature type="active site" description="Nucleophile; for GATase activity" evidence="10">
    <location>
        <position position="2"/>
    </location>
</feature>
<dbReference type="InterPro" id="IPR001347">
    <property type="entry name" value="SIS_dom"/>
</dbReference>
<dbReference type="InterPro" id="IPR017932">
    <property type="entry name" value="GATase_2_dom"/>
</dbReference>
<dbReference type="CDD" id="cd00714">
    <property type="entry name" value="GFAT"/>
    <property type="match status" value="1"/>
</dbReference>
<dbReference type="CDD" id="cd05008">
    <property type="entry name" value="SIS_GlmS_GlmD_1"/>
    <property type="match status" value="1"/>
</dbReference>
<dbReference type="PROSITE" id="PS51464">
    <property type="entry name" value="SIS"/>
    <property type="match status" value="2"/>
</dbReference>
<dbReference type="GO" id="GO:0005975">
    <property type="term" value="P:carbohydrate metabolic process"/>
    <property type="evidence" value="ECO:0007669"/>
    <property type="project" value="UniProtKB-UniRule"/>
</dbReference>
<comment type="catalytic activity">
    <reaction evidence="1 10">
        <text>D-fructose 6-phosphate + L-glutamine = D-glucosamine 6-phosphate + L-glutamate</text>
        <dbReference type="Rhea" id="RHEA:13237"/>
        <dbReference type="ChEBI" id="CHEBI:29985"/>
        <dbReference type="ChEBI" id="CHEBI:58359"/>
        <dbReference type="ChEBI" id="CHEBI:58725"/>
        <dbReference type="ChEBI" id="CHEBI:61527"/>
        <dbReference type="EC" id="2.6.1.16"/>
    </reaction>
</comment>
<dbReference type="GO" id="GO:0046349">
    <property type="term" value="P:amino sugar biosynthetic process"/>
    <property type="evidence" value="ECO:0007669"/>
    <property type="project" value="UniProtKB-ARBA"/>
</dbReference>
<dbReference type="InterPro" id="IPR029055">
    <property type="entry name" value="Ntn_hydrolases_N"/>
</dbReference>
<dbReference type="Gene3D" id="3.60.20.10">
    <property type="entry name" value="Glutamine Phosphoribosylpyrophosphate, subunit 1, domain 1"/>
    <property type="match status" value="1"/>
</dbReference>
<dbReference type="PANTHER" id="PTHR10937">
    <property type="entry name" value="GLUCOSAMINE--FRUCTOSE-6-PHOSPHATE AMINOTRANSFERASE, ISOMERIZING"/>
    <property type="match status" value="1"/>
</dbReference>
<dbReference type="Proteomes" id="UP000033187">
    <property type="component" value="Chromosome 1"/>
</dbReference>
<feature type="domain" description="Glutamine amidotransferase type-2" evidence="11">
    <location>
        <begin position="2"/>
        <end position="218"/>
    </location>
</feature>
<evidence type="ECO:0000256" key="2">
    <source>
        <dbReference type="ARBA" id="ARBA00004496"/>
    </source>
</evidence>
<evidence type="ECO:0000256" key="7">
    <source>
        <dbReference type="ARBA" id="ARBA00022679"/>
    </source>
</evidence>
<dbReference type="FunFam" id="3.40.50.10490:FF:000001">
    <property type="entry name" value="Glutamine--fructose-6-phosphate aminotransferase [isomerizing]"/>
    <property type="match status" value="1"/>
</dbReference>
<comment type="subcellular location">
    <subcellularLocation>
        <location evidence="2 10">Cytoplasm</location>
    </subcellularLocation>
</comment>
<dbReference type="KEGG" id="fil:BN1229_v1_2661"/>
<keyword evidence="5 10" id="KW-0963">Cytoplasm</keyword>
<keyword evidence="9" id="KW-0315">Glutamine amidotransferase</keyword>
<dbReference type="NCBIfam" id="NF001484">
    <property type="entry name" value="PRK00331.1"/>
    <property type="match status" value="1"/>
</dbReference>
<dbReference type="Pfam" id="PF13522">
    <property type="entry name" value="GATase_6"/>
    <property type="match status" value="1"/>
</dbReference>
<dbReference type="NCBIfam" id="TIGR01135">
    <property type="entry name" value="glmS"/>
    <property type="match status" value="1"/>
</dbReference>
<evidence type="ECO:0000259" key="12">
    <source>
        <dbReference type="PROSITE" id="PS51464"/>
    </source>
</evidence>
<keyword evidence="8" id="KW-0677">Repeat</keyword>
<dbReference type="Pfam" id="PF01380">
    <property type="entry name" value="SIS"/>
    <property type="match status" value="2"/>
</dbReference>
<sequence length="607" mass="65295">MCGIVGILGSKPVAEDLIEALRRLEYRGYDSAGIATVENGHLGRRRAEGKLRNLEDRVRAEPLSGRSGIGHTRWATHGKASETNAHPHMSDKVSVVHNGIIENFRELRAKLQAAGHTFDSETDTEAVVHLVTEELKCCGDDPVAAVRSALAQLKGAFALAILFAGHDDLMIAARQGSPLAIGHGDGEMYLGSDAIALAPFTNAITYLEEGDWAVMHRSGMEIFDANGERVERPIMRSSAGLQIADKGNHRHFMAKEIHEQPEVISHTLANLIDMAAGRVNFPDLGVDLSKLSRVTISACGTAYYAGLIGKYWIERYARVPVEIDVASEFRYREPPLPEGGLAVFVSQSGETADTLATLRYCKSQGQRIASIVNVRTSTIARESDAVLPTLAGPEVGVASTKAFTCQLAVLAALAIALGRARGAISAELEQELVGALMEVPRHISSMLSDESVYEALAHDLSRARDVLYLGRGVNFPLALEGALKLKEISYIHAEGYAAGELKHGPIALIDESVPVIVVAPKDELFDKTVSNVQEVAARGGQIVFVSNGESDEVGCDVVAHITIPDVHPFTNPLIYAVPAQLIAYHTAVFMGTDVDQPRNLAKSVTVE</sequence>
<dbReference type="RefSeq" id="WP_046478499.1">
    <property type="nucleotide sequence ID" value="NZ_LN829118.1"/>
</dbReference>
<dbReference type="SUPFAM" id="SSF53697">
    <property type="entry name" value="SIS domain"/>
    <property type="match status" value="1"/>
</dbReference>
<organism evidence="13 14">
    <name type="scientific">Candidatus Filomicrobium marinum</name>
    <dbReference type="NCBI Taxonomy" id="1608628"/>
    <lineage>
        <taxon>Bacteria</taxon>
        <taxon>Pseudomonadati</taxon>
        <taxon>Pseudomonadota</taxon>
        <taxon>Alphaproteobacteria</taxon>
        <taxon>Hyphomicrobiales</taxon>
        <taxon>Hyphomicrobiaceae</taxon>
        <taxon>Filomicrobium</taxon>
    </lineage>
</organism>
<comment type="function">
    <text evidence="10">Catalyzes the first step in hexosamine metabolism, converting fructose-6P into glucosamine-6P using glutamine as a nitrogen source.</text>
</comment>
<feature type="domain" description="SIS" evidence="12">
    <location>
        <begin position="456"/>
        <end position="597"/>
    </location>
</feature>
<evidence type="ECO:0000256" key="6">
    <source>
        <dbReference type="ARBA" id="ARBA00022576"/>
    </source>
</evidence>
<name>A0A0D6JJJ3_9HYPH</name>
<dbReference type="InterPro" id="IPR046348">
    <property type="entry name" value="SIS_dom_sf"/>
</dbReference>
<dbReference type="CDD" id="cd05009">
    <property type="entry name" value="SIS_GlmS_GlmD_2"/>
    <property type="match status" value="1"/>
</dbReference>
<dbReference type="OrthoDB" id="9761808at2"/>
<dbReference type="GO" id="GO:0004360">
    <property type="term" value="F:glutamine-fructose-6-phosphate transaminase (isomerizing) activity"/>
    <property type="evidence" value="ECO:0007669"/>
    <property type="project" value="UniProtKB-UniRule"/>
</dbReference>
<dbReference type="PANTHER" id="PTHR10937:SF0">
    <property type="entry name" value="GLUTAMINE--FRUCTOSE-6-PHOSPHATE TRANSAMINASE (ISOMERIZING)"/>
    <property type="match status" value="1"/>
</dbReference>
<dbReference type="InterPro" id="IPR035490">
    <property type="entry name" value="GlmS/FrlB_SIS"/>
</dbReference>
<feature type="active site" description="For Fru-6P isomerization activity" evidence="10">
    <location>
        <position position="602"/>
    </location>
</feature>
<dbReference type="EMBL" id="LN829119">
    <property type="protein sequence ID" value="CPR21820.1"/>
    <property type="molecule type" value="Genomic_DNA"/>
</dbReference>
<evidence type="ECO:0000256" key="10">
    <source>
        <dbReference type="HAMAP-Rule" id="MF_00164"/>
    </source>
</evidence>
<gene>
    <name evidence="10 13" type="primary">glmS</name>
    <name evidence="13" type="ORF">YBN1229_v1_3253</name>
</gene>
<evidence type="ECO:0000259" key="11">
    <source>
        <dbReference type="PROSITE" id="PS51278"/>
    </source>
</evidence>
<proteinExistence type="inferred from homology"/>
<dbReference type="PROSITE" id="PS51278">
    <property type="entry name" value="GATASE_TYPE_2"/>
    <property type="match status" value="1"/>
</dbReference>
<feature type="domain" description="SIS" evidence="12">
    <location>
        <begin position="284"/>
        <end position="423"/>
    </location>
</feature>
<evidence type="ECO:0000313" key="14">
    <source>
        <dbReference type="Proteomes" id="UP000033187"/>
    </source>
</evidence>
<dbReference type="HAMAP" id="MF_00164">
    <property type="entry name" value="GlmS"/>
    <property type="match status" value="1"/>
</dbReference>
<dbReference type="SUPFAM" id="SSF56235">
    <property type="entry name" value="N-terminal nucleophile aminohydrolases (Ntn hydrolases)"/>
    <property type="match status" value="1"/>
</dbReference>
<evidence type="ECO:0000256" key="4">
    <source>
        <dbReference type="ARBA" id="ARBA00016090"/>
    </source>
</evidence>
<evidence type="ECO:0000256" key="5">
    <source>
        <dbReference type="ARBA" id="ARBA00022490"/>
    </source>
</evidence>
<evidence type="ECO:0000256" key="3">
    <source>
        <dbReference type="ARBA" id="ARBA00012916"/>
    </source>
</evidence>
<feature type="initiator methionine" description="Removed" evidence="10">
    <location>
        <position position="1"/>
    </location>
</feature>
<evidence type="ECO:0000256" key="9">
    <source>
        <dbReference type="ARBA" id="ARBA00022962"/>
    </source>
</evidence>
<dbReference type="FunFam" id="3.60.20.10:FF:000006">
    <property type="entry name" value="Glutamine--fructose-6-phosphate aminotransferase [isomerizing]"/>
    <property type="match status" value="1"/>
</dbReference>
<keyword evidence="6 10" id="KW-0032">Aminotransferase</keyword>
<dbReference type="GO" id="GO:0006487">
    <property type="term" value="P:protein N-linked glycosylation"/>
    <property type="evidence" value="ECO:0007669"/>
    <property type="project" value="TreeGrafter"/>
</dbReference>
<evidence type="ECO:0000256" key="1">
    <source>
        <dbReference type="ARBA" id="ARBA00001031"/>
    </source>
</evidence>
<evidence type="ECO:0000256" key="8">
    <source>
        <dbReference type="ARBA" id="ARBA00022737"/>
    </source>
</evidence>
<keyword evidence="7 10" id="KW-0808">Transferase</keyword>
<dbReference type="FunFam" id="3.40.50.10490:FF:000002">
    <property type="entry name" value="Glutamine--fructose-6-phosphate aminotransferase [isomerizing]"/>
    <property type="match status" value="1"/>
</dbReference>
<dbReference type="EC" id="2.6.1.16" evidence="3 10"/>
<protein>
    <recommendedName>
        <fullName evidence="4 10">Glutamine--fructose-6-phosphate aminotransferase [isomerizing]</fullName>
        <ecNumber evidence="3 10">2.6.1.16</ecNumber>
    </recommendedName>
    <alternativeName>
        <fullName evidence="10">D-fructose-6-phosphate amidotransferase</fullName>
    </alternativeName>
    <alternativeName>
        <fullName evidence="10">GFAT</fullName>
    </alternativeName>
    <alternativeName>
        <fullName evidence="10">Glucosamine-6-phosphate synthase</fullName>
    </alternativeName>
    <alternativeName>
        <fullName evidence="10">Hexosephosphate aminotransferase</fullName>
    </alternativeName>
    <alternativeName>
        <fullName evidence="10">L-glutamine--D-fructose-6-phosphate amidotransferase</fullName>
    </alternativeName>
</protein>
<dbReference type="GO" id="GO:0006047">
    <property type="term" value="P:UDP-N-acetylglucosamine metabolic process"/>
    <property type="evidence" value="ECO:0007669"/>
    <property type="project" value="TreeGrafter"/>
</dbReference>
<dbReference type="InterPro" id="IPR047084">
    <property type="entry name" value="GFAT_N"/>
</dbReference>
<dbReference type="KEGG" id="fiy:BN1229_v1_3253"/>
<accession>A0A0D6JJJ3</accession>
<dbReference type="AlphaFoldDB" id="A0A0D6JJJ3"/>
<dbReference type="InterPro" id="IPR005855">
    <property type="entry name" value="GFAT"/>
</dbReference>
<dbReference type="InterPro" id="IPR035466">
    <property type="entry name" value="GlmS/AgaS_SIS"/>
</dbReference>
<dbReference type="GO" id="GO:0006002">
    <property type="term" value="P:fructose 6-phosphate metabolic process"/>
    <property type="evidence" value="ECO:0007669"/>
    <property type="project" value="TreeGrafter"/>
</dbReference>